<dbReference type="AlphaFoldDB" id="A0A0P9CFF1"/>
<name>A0A0P9CFF1_9CHLR</name>
<dbReference type="InterPro" id="IPR050664">
    <property type="entry name" value="Octanoyltrans_LipM/LipL"/>
</dbReference>
<accession>A0A0P9CFF1</accession>
<dbReference type="PANTHER" id="PTHR43679:SF2">
    <property type="entry name" value="OCTANOYL-[GCVH]:PROTEIN N-OCTANOYLTRANSFERASE"/>
    <property type="match status" value="1"/>
</dbReference>
<keyword evidence="3" id="KW-1185">Reference proteome</keyword>
<organism evidence="2 3">
    <name type="scientific">Kouleothrix aurantiaca</name>
    <dbReference type="NCBI Taxonomy" id="186479"/>
    <lineage>
        <taxon>Bacteria</taxon>
        <taxon>Bacillati</taxon>
        <taxon>Chloroflexota</taxon>
        <taxon>Chloroflexia</taxon>
        <taxon>Chloroflexales</taxon>
        <taxon>Roseiflexineae</taxon>
        <taxon>Roseiflexaceae</taxon>
        <taxon>Kouleothrix</taxon>
    </lineage>
</organism>
<evidence type="ECO:0000313" key="2">
    <source>
        <dbReference type="EMBL" id="KPV44518.1"/>
    </source>
</evidence>
<dbReference type="SUPFAM" id="SSF55681">
    <property type="entry name" value="Class II aaRS and biotin synthetases"/>
    <property type="match status" value="1"/>
</dbReference>
<evidence type="ECO:0000259" key="1">
    <source>
        <dbReference type="PROSITE" id="PS51733"/>
    </source>
</evidence>
<gene>
    <name evidence="2" type="ORF">SE17_44200</name>
</gene>
<dbReference type="PROSITE" id="PS51733">
    <property type="entry name" value="BPL_LPL_CATALYTIC"/>
    <property type="match status" value="1"/>
</dbReference>
<feature type="non-terminal residue" evidence="2">
    <location>
        <position position="110"/>
    </location>
</feature>
<dbReference type="InterPro" id="IPR004143">
    <property type="entry name" value="BPL_LPL_catalytic"/>
</dbReference>
<dbReference type="InterPro" id="IPR045864">
    <property type="entry name" value="aa-tRNA-synth_II/BPL/LPL"/>
</dbReference>
<dbReference type="Gene3D" id="3.30.930.10">
    <property type="entry name" value="Bira Bifunctional Protein, Domain 2"/>
    <property type="match status" value="1"/>
</dbReference>
<dbReference type="Proteomes" id="UP000050509">
    <property type="component" value="Unassembled WGS sequence"/>
</dbReference>
<protein>
    <recommendedName>
        <fullName evidence="1">BPL/LPL catalytic domain-containing protein</fullName>
    </recommendedName>
</protein>
<evidence type="ECO:0000313" key="3">
    <source>
        <dbReference type="Proteomes" id="UP000050509"/>
    </source>
</evidence>
<dbReference type="PANTHER" id="PTHR43679">
    <property type="entry name" value="OCTANOYLTRANSFERASE LIPM-RELATED"/>
    <property type="match status" value="1"/>
</dbReference>
<comment type="caution">
    <text evidence="2">The sequence shown here is derived from an EMBL/GenBank/DDBJ whole genome shotgun (WGS) entry which is preliminary data.</text>
</comment>
<reference evidence="2 3" key="1">
    <citation type="submission" date="2015-09" db="EMBL/GenBank/DDBJ databases">
        <title>Draft genome sequence of Kouleothrix aurantiaca JCM 19913.</title>
        <authorList>
            <person name="Hemp J."/>
        </authorList>
    </citation>
    <scope>NUCLEOTIDE SEQUENCE [LARGE SCALE GENOMIC DNA]</scope>
    <source>
        <strain evidence="2 3">COM-B</strain>
    </source>
</reference>
<dbReference type="EMBL" id="LJCR01003744">
    <property type="protein sequence ID" value="KPV44518.1"/>
    <property type="molecule type" value="Genomic_DNA"/>
</dbReference>
<proteinExistence type="predicted"/>
<sequence>MERWRLIIDAPRDGARNMARDEALAWAGAPPTLRLYAWQPACLSLGRFQRSGEIDRAACGRAGVAIVRRPSGGRALLHDAELTYAVIASEHHPLLGGSSILASYRQISLA</sequence>
<feature type="domain" description="BPL/LPL catalytic" evidence="1">
    <location>
        <begin position="27"/>
        <end position="110"/>
    </location>
</feature>
<dbReference type="Pfam" id="PF21948">
    <property type="entry name" value="LplA-B_cat"/>
    <property type="match status" value="1"/>
</dbReference>